<dbReference type="SUPFAM" id="SSF52151">
    <property type="entry name" value="FabD/lysophospholipase-like"/>
    <property type="match status" value="1"/>
</dbReference>
<dbReference type="RefSeq" id="WP_347162367.1">
    <property type="nucleotide sequence ID" value="NZ_JBDLOB010000001.1"/>
</dbReference>
<keyword evidence="3" id="KW-0472">Membrane</keyword>
<dbReference type="Gene3D" id="3.40.1090.10">
    <property type="entry name" value="Cytosolic phospholipase A2 catalytic domain"/>
    <property type="match status" value="1"/>
</dbReference>
<evidence type="ECO:0000256" key="3">
    <source>
        <dbReference type="SAM" id="Phobius"/>
    </source>
</evidence>
<dbReference type="InterPro" id="IPR016035">
    <property type="entry name" value="Acyl_Trfase/lysoPLipase"/>
</dbReference>
<dbReference type="Proteomes" id="UP001414441">
    <property type="component" value="Unassembled WGS sequence"/>
</dbReference>
<evidence type="ECO:0000313" key="6">
    <source>
        <dbReference type="Proteomes" id="UP001414441"/>
    </source>
</evidence>
<dbReference type="InterPro" id="IPR002641">
    <property type="entry name" value="PNPLA_dom"/>
</dbReference>
<comment type="caution">
    <text evidence="2">Lacks conserved residue(s) required for the propagation of feature annotation.</text>
</comment>
<dbReference type="Pfam" id="PF01734">
    <property type="entry name" value="Patatin"/>
    <property type="match status" value="1"/>
</dbReference>
<evidence type="ECO:0000259" key="4">
    <source>
        <dbReference type="PROSITE" id="PS51635"/>
    </source>
</evidence>
<keyword evidence="6" id="KW-1185">Reference proteome</keyword>
<keyword evidence="3" id="KW-0812">Transmembrane</keyword>
<dbReference type="PROSITE" id="PS51635">
    <property type="entry name" value="PNPLA"/>
    <property type="match status" value="1"/>
</dbReference>
<organism evidence="5 6">
    <name type="scientific">Psychrobacter proteolyticus</name>
    <dbReference type="NCBI Taxonomy" id="147825"/>
    <lineage>
        <taxon>Bacteria</taxon>
        <taxon>Pseudomonadati</taxon>
        <taxon>Pseudomonadota</taxon>
        <taxon>Gammaproteobacteria</taxon>
        <taxon>Moraxellales</taxon>
        <taxon>Moraxellaceae</taxon>
        <taxon>Psychrobacter</taxon>
    </lineage>
</organism>
<keyword evidence="1" id="KW-0443">Lipid metabolism</keyword>
<proteinExistence type="predicted"/>
<evidence type="ECO:0000256" key="2">
    <source>
        <dbReference type="PROSITE-ProRule" id="PRU01161"/>
    </source>
</evidence>
<name>A0ABV0D2Q1_9GAMM</name>
<accession>A0ABV0D2Q1</accession>
<feature type="transmembrane region" description="Helical" evidence="3">
    <location>
        <begin position="21"/>
        <end position="41"/>
    </location>
</feature>
<comment type="caution">
    <text evidence="5">The sequence shown here is derived from an EMBL/GenBank/DDBJ whole genome shotgun (WGS) entry which is preliminary data.</text>
</comment>
<evidence type="ECO:0000313" key="5">
    <source>
        <dbReference type="EMBL" id="MEN8624959.1"/>
    </source>
</evidence>
<protein>
    <submittedName>
        <fullName evidence="5">Patatin-like phospholipase family protein</fullName>
    </submittedName>
</protein>
<gene>
    <name evidence="5" type="ORF">ABFV72_02920</name>
</gene>
<sequence>MRIDIPTYYDRLLQKLSKLMVSPRLCFAFFLFIIIIISLLFTGCAKRVWNKPIVEKSTARYDFHNNLPKNSDEVFVVLAFSGGGTRAAALSYGVLEKLRDTPVTINGIERRLLDEVDVISSVSGGSYTAAYYGLFGDDIFEKFAPEFLYEDWQSRLIRLAIRPQSLIAMSSSEYNRGDLVANNLDNSLFQQKTFADMSRGKLPYVILNASDLNNAMTFSFTQQQFDFLCSDLSSYPVANAVMASSSVPGIFAPIALHNFSDCSQRSQPWVNDALNQDSHLPRSYAIARALDRYSQPERMPVVRLVDGGVTDNLGVRGSMMSPVTQYGDVPNMAGAFSPAKLRQVRQVLVVVANAQTYSEHEWSVENKDPSFLDTISAASEVALGTLNNETVSLAKKEFLQWGEHVNAQRPASAPQVEVHFSVLTFDQVEDKTERAKFDAMPTTFHLQPEQVDDLRYLGSDLLEQSKEFQNFRNALQ</sequence>
<feature type="domain" description="PNPLA" evidence="4">
    <location>
        <begin position="78"/>
        <end position="286"/>
    </location>
</feature>
<evidence type="ECO:0000256" key="1">
    <source>
        <dbReference type="ARBA" id="ARBA00023098"/>
    </source>
</evidence>
<dbReference type="EMBL" id="JBDLOB010000001">
    <property type="protein sequence ID" value="MEN8624959.1"/>
    <property type="molecule type" value="Genomic_DNA"/>
</dbReference>
<keyword evidence="3" id="KW-1133">Transmembrane helix</keyword>
<reference evidence="5 6" key="1">
    <citation type="submission" date="2024-05" db="EMBL/GenBank/DDBJ databases">
        <title>Genome sequencing of Marine Estuary Bacteria, Pseudoalteromonas distincta strain FA, Psychrobacter proteolyticus strain EA, and Shewanella baltica strain CA.</title>
        <authorList>
            <person name="Dieffenbach S.A."/>
            <person name="Maclea K.S."/>
        </authorList>
    </citation>
    <scope>NUCLEOTIDE SEQUENCE [LARGE SCALE GENOMIC DNA]</scope>
    <source>
        <strain evidence="5 6">EA</strain>
    </source>
</reference>